<organism evidence="2 3">
    <name type="scientific">Pseudodesulfovibrio cashew</name>
    <dbReference type="NCBI Taxonomy" id="2678688"/>
    <lineage>
        <taxon>Bacteria</taxon>
        <taxon>Pseudomonadati</taxon>
        <taxon>Thermodesulfobacteriota</taxon>
        <taxon>Desulfovibrionia</taxon>
        <taxon>Desulfovibrionales</taxon>
        <taxon>Desulfovibrionaceae</taxon>
    </lineage>
</organism>
<gene>
    <name evidence="2" type="ORF">GM415_15045</name>
</gene>
<evidence type="ECO:0000313" key="3">
    <source>
        <dbReference type="Proteomes" id="UP000428328"/>
    </source>
</evidence>
<protein>
    <submittedName>
        <fullName evidence="2">Uncharacterized protein</fullName>
    </submittedName>
</protein>
<dbReference type="AlphaFoldDB" id="A0A6I6JMI2"/>
<feature type="region of interest" description="Disordered" evidence="1">
    <location>
        <begin position="102"/>
        <end position="157"/>
    </location>
</feature>
<name>A0A6I6JMI2_9BACT</name>
<feature type="compositionally biased region" description="Basic and acidic residues" evidence="1">
    <location>
        <begin position="136"/>
        <end position="147"/>
    </location>
</feature>
<dbReference type="EMBL" id="CP046400">
    <property type="protein sequence ID" value="QGY41383.1"/>
    <property type="molecule type" value="Genomic_DNA"/>
</dbReference>
<dbReference type="Proteomes" id="UP000428328">
    <property type="component" value="Chromosome"/>
</dbReference>
<accession>A0A6I6JMI2</accession>
<evidence type="ECO:0000256" key="1">
    <source>
        <dbReference type="SAM" id="MobiDB-lite"/>
    </source>
</evidence>
<proteinExistence type="predicted"/>
<keyword evidence="3" id="KW-1185">Reference proteome</keyword>
<evidence type="ECO:0000313" key="2">
    <source>
        <dbReference type="EMBL" id="QGY41383.1"/>
    </source>
</evidence>
<dbReference type="RefSeq" id="WP_158949608.1">
    <property type="nucleotide sequence ID" value="NZ_CP046400.1"/>
</dbReference>
<feature type="region of interest" description="Disordered" evidence="1">
    <location>
        <begin position="1"/>
        <end position="53"/>
    </location>
</feature>
<sequence>MTLAIDSSLPTTSIARPARGLTKSIGFDTLTMEPEKTEEEKQRESATLSFQKELTPEEENRVVYLQNLLSQLLVMADGQPTDEQKTRIRDVEKELAEITGVKMRSSLSSMTRKLPKTGKDENEEEKDAERMANGIDPKEAAHKREIKTGQSTNPGMQLLRKNAFMTNLSSSLASFEKLSDIAI</sequence>
<feature type="compositionally biased region" description="Basic and acidic residues" evidence="1">
    <location>
        <begin position="33"/>
        <end position="44"/>
    </location>
</feature>
<dbReference type="KEGG" id="psel:GM415_15045"/>
<reference evidence="2 3" key="1">
    <citation type="submission" date="2019-11" db="EMBL/GenBank/DDBJ databases">
        <authorList>
            <person name="Zheng R.K."/>
            <person name="Sun C.M."/>
        </authorList>
    </citation>
    <scope>NUCLEOTIDE SEQUENCE [LARGE SCALE GENOMIC DNA]</scope>
    <source>
        <strain evidence="2 3">SRB007</strain>
    </source>
</reference>